<evidence type="ECO:0000313" key="2">
    <source>
        <dbReference type="Proteomes" id="UP000249082"/>
    </source>
</evidence>
<sequence length="157" mass="16950">MLGLLAALGVAGAGIAAMLMRRRKVLDEHANHAWPAASTSVDDFASIQPLEPAAEARPAEAGVPVARAGPSSEALSQGPVPLAEDRQALLDAMVAAAPNAANPFTSHKARMRRARLILQHREHMQMQGKPFDWRTYRPTMQTTSTEPVPEREDAEKV</sequence>
<reference evidence="1 2" key="1">
    <citation type="submission" date="2017-08" db="EMBL/GenBank/DDBJ databases">
        <title>Infants hospitalized years apart are colonized by the same room-sourced microbial strains.</title>
        <authorList>
            <person name="Brooks B."/>
            <person name="Olm M.R."/>
            <person name="Firek B.A."/>
            <person name="Baker R."/>
            <person name="Thomas B.C."/>
            <person name="Morowitz M.J."/>
            <person name="Banfield J.F."/>
        </authorList>
    </citation>
    <scope>NUCLEOTIDE SEQUENCE [LARGE SCALE GENOMIC DNA]</scope>
    <source>
        <strain evidence="1">S2_005_002_R2_33</strain>
    </source>
</reference>
<organism evidence="1 2">
    <name type="scientific">Novosphingobium pentaromativorans</name>
    <dbReference type="NCBI Taxonomy" id="205844"/>
    <lineage>
        <taxon>Bacteria</taxon>
        <taxon>Pseudomonadati</taxon>
        <taxon>Pseudomonadota</taxon>
        <taxon>Alphaproteobacteria</taxon>
        <taxon>Sphingomonadales</taxon>
        <taxon>Sphingomonadaceae</taxon>
        <taxon>Novosphingobium</taxon>
    </lineage>
</organism>
<dbReference type="AlphaFoldDB" id="A0A2W5QN36"/>
<protein>
    <submittedName>
        <fullName evidence="1">Uncharacterized protein</fullName>
    </submittedName>
</protein>
<proteinExistence type="predicted"/>
<accession>A0A2W5QN36</accession>
<dbReference type="EMBL" id="QFPX01000020">
    <property type="protein sequence ID" value="PZQ52890.1"/>
    <property type="molecule type" value="Genomic_DNA"/>
</dbReference>
<name>A0A2W5QN36_9SPHN</name>
<dbReference type="Proteomes" id="UP000249082">
    <property type="component" value="Unassembled WGS sequence"/>
</dbReference>
<gene>
    <name evidence="1" type="ORF">DI555_19470</name>
</gene>
<evidence type="ECO:0000313" key="1">
    <source>
        <dbReference type="EMBL" id="PZQ52890.1"/>
    </source>
</evidence>
<comment type="caution">
    <text evidence="1">The sequence shown here is derived from an EMBL/GenBank/DDBJ whole genome shotgun (WGS) entry which is preliminary data.</text>
</comment>